<evidence type="ECO:0000313" key="3">
    <source>
        <dbReference type="Proteomes" id="UP000033731"/>
    </source>
</evidence>
<organism evidence="2 3">
    <name type="scientific">Candidatus Liberibacter solanacearum</name>
    <dbReference type="NCBI Taxonomy" id="556287"/>
    <lineage>
        <taxon>Bacteria</taxon>
        <taxon>Pseudomonadati</taxon>
        <taxon>Pseudomonadota</taxon>
        <taxon>Alphaproteobacteria</taxon>
        <taxon>Hyphomicrobiales</taxon>
        <taxon>Rhizobiaceae</taxon>
        <taxon>Liberibacter</taxon>
    </lineage>
</organism>
<sequence length="428" mass="50308">MIISILVMAYYYYYFYFYFYFFREYMFYYRNFLSVFSRLNHCTNGSFLIVLAVLFSSFLTIMDIMRDYTNMIRVRNMLQSSIDYALHNDPNELSVGTIKQREMLIKKRIGYFLDSNYKGTLLTKEQINLIVNQSAVSITERSFPPQQFHIHIELHNTIQLKSLILHMAMNPKRDFNISQRKSSLYKKNVALMTIPFTWNGEWIPPSLVANFIVAQNSLPSDLKTENVKLINKRNQFLKMFLSKIKEDNLCIAPYHYNSIVYWSEGFFIYRLPFSSTIQSTLGSSYAKQYSTLWDRKPFNYLSDLFDGDELHSKKLTSASPCFARGVRQKKFMLIIAVGNQISDRKNSPEYLKMKHGCALMGKKPMDEITVYSLGISPDRDTKRNLIQCARHPDRYYEIQSYKDIAPVIDSLDRNISSVWNDGFSIYDE</sequence>
<dbReference type="EMBL" id="JMTK01000001">
    <property type="protein sequence ID" value="KJZ82600.1"/>
    <property type="molecule type" value="Genomic_DNA"/>
</dbReference>
<dbReference type="PATRIC" id="fig|556287.9.peg.220"/>
<keyword evidence="1" id="KW-0812">Transmembrane</keyword>
<reference evidence="2 3" key="1">
    <citation type="journal article" date="2015" name="Phytopathology">
        <title>Genomes of Candidatus Liberibacter solanacearum haplotype A from New Zealand and the USA suggest significant genome plasticity in the species.</title>
        <authorList>
            <person name="Thompson S.M."/>
            <person name="Johnson C.P."/>
            <person name="Lu A.Y."/>
            <person name="Frampton R.A."/>
            <person name="Sullivan K.L."/>
            <person name="Fiers M.W."/>
            <person name="Crowhurst R.N."/>
            <person name="Pitman A.R."/>
            <person name="Scott I."/>
            <person name="Gudmestad N.C."/>
            <person name="Smith G.R."/>
        </authorList>
    </citation>
    <scope>NUCLEOTIDE SEQUENCE [LARGE SCALE GENOMIC DNA]</scope>
    <source>
        <strain evidence="2 3">LsoNZ1</strain>
    </source>
</reference>
<name>A0A0F4VMT7_9HYPH</name>
<keyword evidence="1" id="KW-1133">Transmembrane helix</keyword>
<evidence type="ECO:0000256" key="1">
    <source>
        <dbReference type="SAM" id="Phobius"/>
    </source>
</evidence>
<dbReference type="AlphaFoldDB" id="A0A0F4VMT7"/>
<feature type="transmembrane region" description="Helical" evidence="1">
    <location>
        <begin position="7"/>
        <end position="26"/>
    </location>
</feature>
<proteinExistence type="predicted"/>
<keyword evidence="3" id="KW-1185">Reference proteome</keyword>
<dbReference type="Proteomes" id="UP000033731">
    <property type="component" value="Unassembled WGS sequence"/>
</dbReference>
<keyword evidence="1" id="KW-0472">Membrane</keyword>
<accession>A0A0F4VMT7</accession>
<comment type="caution">
    <text evidence="2">The sequence shown here is derived from an EMBL/GenBank/DDBJ whole genome shotgun (WGS) entry which is preliminary data.</text>
</comment>
<feature type="transmembrane region" description="Helical" evidence="1">
    <location>
        <begin position="46"/>
        <end position="65"/>
    </location>
</feature>
<gene>
    <name evidence="2" type="ORF">DJ66_0209</name>
</gene>
<protein>
    <submittedName>
        <fullName evidence="2">Uncharacterized protein</fullName>
    </submittedName>
</protein>
<evidence type="ECO:0000313" key="2">
    <source>
        <dbReference type="EMBL" id="KJZ82600.1"/>
    </source>
</evidence>